<evidence type="ECO:0000256" key="1">
    <source>
        <dbReference type="ARBA" id="ARBA00007150"/>
    </source>
</evidence>
<evidence type="ECO:0000256" key="6">
    <source>
        <dbReference type="ARBA" id="ARBA00023136"/>
    </source>
</evidence>
<evidence type="ECO:0000256" key="2">
    <source>
        <dbReference type="ARBA" id="ARBA00022475"/>
    </source>
</evidence>
<keyword evidence="4 7" id="KW-0812">Transmembrane</keyword>
<feature type="transmembrane region" description="Helical" evidence="7">
    <location>
        <begin position="352"/>
        <end position="368"/>
    </location>
</feature>
<keyword evidence="6 7" id="KW-0472">Membrane</keyword>
<gene>
    <name evidence="7" type="primary">lgt</name>
    <name evidence="9" type="ORF">POL67_07665</name>
</gene>
<feature type="compositionally biased region" description="Acidic residues" evidence="8">
    <location>
        <begin position="435"/>
        <end position="445"/>
    </location>
</feature>
<keyword evidence="5 7" id="KW-1133">Transmembrane helix</keyword>
<dbReference type="EC" id="2.5.1.145" evidence="7"/>
<keyword evidence="10" id="KW-1185">Reference proteome</keyword>
<keyword evidence="2 7" id="KW-1003">Cell membrane</keyword>
<feature type="compositionally biased region" description="Basic residues" evidence="8">
    <location>
        <begin position="468"/>
        <end position="510"/>
    </location>
</feature>
<accession>A0ABT5EKE4</accession>
<feature type="transmembrane region" description="Helical" evidence="7">
    <location>
        <begin position="146"/>
        <end position="164"/>
    </location>
</feature>
<evidence type="ECO:0000256" key="8">
    <source>
        <dbReference type="SAM" id="MobiDB-lite"/>
    </source>
</evidence>
<evidence type="ECO:0000313" key="10">
    <source>
        <dbReference type="Proteomes" id="UP001221411"/>
    </source>
</evidence>
<proteinExistence type="inferred from homology"/>
<reference evidence="9 10" key="1">
    <citation type="submission" date="2022-11" db="EMBL/GenBank/DDBJ databases">
        <title>Minimal conservation of predation-associated metabolite biosynthetic gene clusters underscores biosynthetic potential of Myxococcota including descriptions for ten novel species: Archangium lansinium sp. nov., Myxococcus landrumus sp. nov., Nannocystis bai.</title>
        <authorList>
            <person name="Ahearne A."/>
            <person name="Stevens C."/>
            <person name="Dowd S."/>
        </authorList>
    </citation>
    <scope>NUCLEOTIDE SEQUENCE [LARGE SCALE GENOMIC DNA]</scope>
    <source>
        <strain evidence="9 10">RJM3</strain>
    </source>
</reference>
<dbReference type="RefSeq" id="WP_271916440.1">
    <property type="nucleotide sequence ID" value="NZ_JAQNDO010000001.1"/>
</dbReference>
<sequence length="533" mass="58290">MHPILFRVPLPRTTLPLLWVLCALAGIAAIVAIYQFVTKNRAFAIGAAIATVALGAAAFVFRASTVPVGPLPIYSYGVMLGLSLVVGWYLTLGLAERDGLPKELMANNYVVTAVAAVVGSRILYIVTNLNEFESFGAMLDVRKGGLVAYGGFLGGFIGSLVFLRRHGIPLLPWADVAVPSLASGLMITRVGCYLFGCDFGQPLAKTAPAWLQKLGTFPRWDPSVIETPSGAPAGSPAWIQHVKKHLIEDDATASLPVHPTQVYESLVGVSLLVLLLVSRRYQKFRGQIFLIFTFAYGVGRFLLEMLRADDERGWIPPSLPEHILLPLALSLFAVGYVVGISKMVENPTMRRLSQILAFVPAVVLFLALRPESFGTSATIELSTSQAVALSTGVAAAFAFSVYHQAALAHPEAAMAIPQLAYIDDEAAEKKAESNVADEDEDEDGEPAAATKKAADADADEDEDEAPRVKKKPRRRRRRPTRRTRRRRPSRRRRRRRSRWRKSGPRSRPRPRRAEAWSSPGARRGSCPQSFKTG</sequence>
<comment type="catalytic activity">
    <reaction evidence="7">
        <text>L-cysteinyl-[prolipoprotein] + a 1,2-diacyl-sn-glycero-3-phospho-(1'-sn-glycerol) = an S-1,2-diacyl-sn-glyceryl-L-cysteinyl-[prolipoprotein] + sn-glycerol 1-phosphate + H(+)</text>
        <dbReference type="Rhea" id="RHEA:56712"/>
        <dbReference type="Rhea" id="RHEA-COMP:14679"/>
        <dbReference type="Rhea" id="RHEA-COMP:14680"/>
        <dbReference type="ChEBI" id="CHEBI:15378"/>
        <dbReference type="ChEBI" id="CHEBI:29950"/>
        <dbReference type="ChEBI" id="CHEBI:57685"/>
        <dbReference type="ChEBI" id="CHEBI:64716"/>
        <dbReference type="ChEBI" id="CHEBI:140658"/>
        <dbReference type="EC" id="2.5.1.145"/>
    </reaction>
</comment>
<feature type="transmembrane region" description="Helical" evidence="7">
    <location>
        <begin position="284"/>
        <end position="303"/>
    </location>
</feature>
<evidence type="ECO:0000256" key="7">
    <source>
        <dbReference type="HAMAP-Rule" id="MF_01147"/>
    </source>
</evidence>
<evidence type="ECO:0000256" key="5">
    <source>
        <dbReference type="ARBA" id="ARBA00022989"/>
    </source>
</evidence>
<comment type="function">
    <text evidence="7">Catalyzes the transfer of the diacylglyceryl group from phosphatidylglycerol to the sulfhydryl group of the N-terminal cysteine of a prolipoprotein, the first step in the formation of mature lipoproteins.</text>
</comment>
<feature type="transmembrane region" description="Helical" evidence="7">
    <location>
        <begin position="17"/>
        <end position="37"/>
    </location>
</feature>
<comment type="similarity">
    <text evidence="1 7">Belongs to the Lgt family.</text>
</comment>
<dbReference type="Pfam" id="PF01790">
    <property type="entry name" value="LGT"/>
    <property type="match status" value="1"/>
</dbReference>
<feature type="transmembrane region" description="Helical" evidence="7">
    <location>
        <begin position="42"/>
        <end position="61"/>
    </location>
</feature>
<dbReference type="HAMAP" id="MF_01147">
    <property type="entry name" value="Lgt"/>
    <property type="match status" value="1"/>
</dbReference>
<comment type="pathway">
    <text evidence="7">Protein modification; lipoprotein biosynthesis (diacylglyceryl transfer).</text>
</comment>
<keyword evidence="9" id="KW-0328">Glycosyltransferase</keyword>
<dbReference type="PANTHER" id="PTHR30589">
    <property type="entry name" value="PROLIPOPROTEIN DIACYLGLYCERYL TRANSFERASE"/>
    <property type="match status" value="1"/>
</dbReference>
<dbReference type="PANTHER" id="PTHR30589:SF0">
    <property type="entry name" value="PHOSPHATIDYLGLYCEROL--PROLIPOPROTEIN DIACYLGLYCERYL TRANSFERASE"/>
    <property type="match status" value="1"/>
</dbReference>
<dbReference type="EMBL" id="JAQNDO010000001">
    <property type="protein sequence ID" value="MDC0741220.1"/>
    <property type="molecule type" value="Genomic_DNA"/>
</dbReference>
<feature type="transmembrane region" description="Helical" evidence="7">
    <location>
        <begin position="73"/>
        <end position="94"/>
    </location>
</feature>
<keyword evidence="3 7" id="KW-0808">Transferase</keyword>
<dbReference type="Proteomes" id="UP001221411">
    <property type="component" value="Unassembled WGS sequence"/>
</dbReference>
<organism evidence="9 10">
    <name type="scientific">Polyangium mundeleinium</name>
    <dbReference type="NCBI Taxonomy" id="2995306"/>
    <lineage>
        <taxon>Bacteria</taxon>
        <taxon>Pseudomonadati</taxon>
        <taxon>Myxococcota</taxon>
        <taxon>Polyangia</taxon>
        <taxon>Polyangiales</taxon>
        <taxon>Polyangiaceae</taxon>
        <taxon>Polyangium</taxon>
    </lineage>
</organism>
<evidence type="ECO:0000256" key="3">
    <source>
        <dbReference type="ARBA" id="ARBA00022679"/>
    </source>
</evidence>
<feature type="transmembrane region" description="Helical" evidence="7">
    <location>
        <begin position="106"/>
        <end position="126"/>
    </location>
</feature>
<name>A0ABT5EKE4_9BACT</name>
<evidence type="ECO:0000256" key="4">
    <source>
        <dbReference type="ARBA" id="ARBA00022692"/>
    </source>
</evidence>
<evidence type="ECO:0000313" key="9">
    <source>
        <dbReference type="EMBL" id="MDC0741220.1"/>
    </source>
</evidence>
<feature type="binding site" evidence="7">
    <location>
        <position position="189"/>
    </location>
    <ligand>
        <name>a 1,2-diacyl-sn-glycero-3-phospho-(1'-sn-glycerol)</name>
        <dbReference type="ChEBI" id="CHEBI:64716"/>
    </ligand>
</feature>
<protein>
    <recommendedName>
        <fullName evidence="7">Phosphatidylglycerol--prolipoprotein diacylglyceryl transferase</fullName>
        <ecNumber evidence="7">2.5.1.145</ecNumber>
    </recommendedName>
</protein>
<feature type="transmembrane region" description="Helical" evidence="7">
    <location>
        <begin position="323"/>
        <end position="340"/>
    </location>
</feature>
<comment type="caution">
    <text evidence="9">The sequence shown here is derived from an EMBL/GenBank/DDBJ whole genome shotgun (WGS) entry which is preliminary data.</text>
</comment>
<feature type="region of interest" description="Disordered" evidence="8">
    <location>
        <begin position="429"/>
        <end position="533"/>
    </location>
</feature>
<dbReference type="InterPro" id="IPR001640">
    <property type="entry name" value="Lgt"/>
</dbReference>
<dbReference type="GO" id="GO:0016757">
    <property type="term" value="F:glycosyltransferase activity"/>
    <property type="evidence" value="ECO:0007669"/>
    <property type="project" value="UniProtKB-KW"/>
</dbReference>
<comment type="subcellular location">
    <subcellularLocation>
        <location evidence="7">Cell membrane</location>
        <topology evidence="7">Multi-pass membrane protein</topology>
    </subcellularLocation>
</comment>